<dbReference type="PANTHER" id="PTHR13594:SF2">
    <property type="entry name" value="SI:CH73-100L22.3"/>
    <property type="match status" value="1"/>
</dbReference>
<protein>
    <submittedName>
        <fullName evidence="2">Uncharacterized protein</fullName>
    </submittedName>
</protein>
<feature type="region of interest" description="Disordered" evidence="1">
    <location>
        <begin position="377"/>
        <end position="573"/>
    </location>
</feature>
<feature type="compositionally biased region" description="Polar residues" evidence="1">
    <location>
        <begin position="164"/>
        <end position="175"/>
    </location>
</feature>
<comment type="caution">
    <text evidence="2">The sequence shown here is derived from an EMBL/GenBank/DDBJ whole genome shotgun (WGS) entry which is preliminary data.</text>
</comment>
<feature type="compositionally biased region" description="Basic residues" evidence="1">
    <location>
        <begin position="530"/>
        <end position="539"/>
    </location>
</feature>
<accession>A0A9Q1FMW5</accession>
<dbReference type="PANTHER" id="PTHR13594">
    <property type="entry name" value="CENTRIOLAR COILED-COIL PROTEIN OF 110 KDA"/>
    <property type="match status" value="1"/>
</dbReference>
<dbReference type="Pfam" id="PF16025">
    <property type="entry name" value="CaM_bind"/>
    <property type="match status" value="1"/>
</dbReference>
<feature type="compositionally biased region" description="Polar residues" evidence="1">
    <location>
        <begin position="520"/>
        <end position="529"/>
    </location>
</feature>
<dbReference type="GO" id="GO:0005814">
    <property type="term" value="C:centriole"/>
    <property type="evidence" value="ECO:0007669"/>
    <property type="project" value="InterPro"/>
</dbReference>
<feature type="compositionally biased region" description="Polar residues" evidence="1">
    <location>
        <begin position="546"/>
        <end position="560"/>
    </location>
</feature>
<evidence type="ECO:0000313" key="3">
    <source>
        <dbReference type="Proteomes" id="UP001152622"/>
    </source>
</evidence>
<dbReference type="Proteomes" id="UP001152622">
    <property type="component" value="Chromosome 4"/>
</dbReference>
<feature type="region of interest" description="Disordered" evidence="1">
    <location>
        <begin position="103"/>
        <end position="182"/>
    </location>
</feature>
<dbReference type="OrthoDB" id="10028852at2759"/>
<keyword evidence="3" id="KW-1185">Reference proteome</keyword>
<sequence length="573" mass="61416">MESYEDFIRTQLSRLDRKGSGQKLESPCRGSSVIRFHGLAILPPLLTVERREEMLKYRTDAQGLDDRRIKPVVGRRMLHLRELLDSVQLRKAPTLREFIGDEPLAGDWERGHRETGGGASQEVKTQGGGARQEGKTQGSNHRDPSPLSGPSDAPDEEPCDPSRPLTSTARGSPTTGDLPEFHSPAAEVDVSAWDARGEGGAPRTPSEFRLAAEARGDISHRSASSGYATHDNTEVTAGQTEVTEGHVKVTADQTEVTAFHTEVAAGDMVVMAGHLVVVGEREGEREGGREGAREGKGEEEGEGRIEAAPESFFLHSTSAVTHKAPGLHGDARPEGGAGGSDCGSAAGGCLDLGKLEPEPPNGPHRMSLQNLLKRSQEYRQRQRQLRGARTRGPGPAHRRSDKENQPGRARLRKARDRRLDPGRVQFCATGTVRFDRPVRTTTAQDKGPKSLELLGSGETKICEEERSGASTSPQGVPAAHGFEGRDGTARPQRAESPPPALKALPLCLPGLRSDRFGSAPSPQFCTSPIRSKRTGRPARKLPVNTVFGSSSGTRGHQSRASEGGAGGRGRGRG</sequence>
<gene>
    <name evidence="2" type="ORF">SKAU_G00116640</name>
</gene>
<dbReference type="GO" id="GO:1903723">
    <property type="term" value="P:negative regulation of centriole elongation"/>
    <property type="evidence" value="ECO:0007669"/>
    <property type="project" value="TreeGrafter"/>
</dbReference>
<dbReference type="InterPro" id="IPR033207">
    <property type="entry name" value="CCP110"/>
</dbReference>
<evidence type="ECO:0000256" key="1">
    <source>
        <dbReference type="SAM" id="MobiDB-lite"/>
    </source>
</evidence>
<reference evidence="2" key="1">
    <citation type="journal article" date="2023" name="Science">
        <title>Genome structures resolve the early diversification of teleost fishes.</title>
        <authorList>
            <person name="Parey E."/>
            <person name="Louis A."/>
            <person name="Montfort J."/>
            <person name="Bouchez O."/>
            <person name="Roques C."/>
            <person name="Iampietro C."/>
            <person name="Lluch J."/>
            <person name="Castinel A."/>
            <person name="Donnadieu C."/>
            <person name="Desvignes T."/>
            <person name="Floi Bucao C."/>
            <person name="Jouanno E."/>
            <person name="Wen M."/>
            <person name="Mejri S."/>
            <person name="Dirks R."/>
            <person name="Jansen H."/>
            <person name="Henkel C."/>
            <person name="Chen W.J."/>
            <person name="Zahm M."/>
            <person name="Cabau C."/>
            <person name="Klopp C."/>
            <person name="Thompson A.W."/>
            <person name="Robinson-Rechavi M."/>
            <person name="Braasch I."/>
            <person name="Lecointre G."/>
            <person name="Bobe J."/>
            <person name="Postlethwait J.H."/>
            <person name="Berthelot C."/>
            <person name="Roest Crollius H."/>
            <person name="Guiguen Y."/>
        </authorList>
    </citation>
    <scope>NUCLEOTIDE SEQUENCE</scope>
    <source>
        <strain evidence="2">WJC10195</strain>
    </source>
</reference>
<dbReference type="AlphaFoldDB" id="A0A9Q1FMW5"/>
<dbReference type="GO" id="GO:0032465">
    <property type="term" value="P:regulation of cytokinesis"/>
    <property type="evidence" value="ECO:0007669"/>
    <property type="project" value="InterPro"/>
</dbReference>
<dbReference type="GO" id="GO:0007099">
    <property type="term" value="P:centriole replication"/>
    <property type="evidence" value="ECO:0007669"/>
    <property type="project" value="InterPro"/>
</dbReference>
<feature type="region of interest" description="Disordered" evidence="1">
    <location>
        <begin position="321"/>
        <end position="341"/>
    </location>
</feature>
<feature type="compositionally biased region" description="Gly residues" evidence="1">
    <location>
        <begin position="563"/>
        <end position="573"/>
    </location>
</feature>
<organism evidence="2 3">
    <name type="scientific">Synaphobranchus kaupii</name>
    <name type="common">Kaup's arrowtooth eel</name>
    <dbReference type="NCBI Taxonomy" id="118154"/>
    <lineage>
        <taxon>Eukaryota</taxon>
        <taxon>Metazoa</taxon>
        <taxon>Chordata</taxon>
        <taxon>Craniata</taxon>
        <taxon>Vertebrata</taxon>
        <taxon>Euteleostomi</taxon>
        <taxon>Actinopterygii</taxon>
        <taxon>Neopterygii</taxon>
        <taxon>Teleostei</taxon>
        <taxon>Anguilliformes</taxon>
        <taxon>Synaphobranchidae</taxon>
        <taxon>Synaphobranchus</taxon>
    </lineage>
</organism>
<proteinExistence type="predicted"/>
<dbReference type="GO" id="GO:0032053">
    <property type="term" value="P:ciliary basal body organization"/>
    <property type="evidence" value="ECO:0007669"/>
    <property type="project" value="TreeGrafter"/>
</dbReference>
<feature type="region of interest" description="Disordered" evidence="1">
    <location>
        <begin position="280"/>
        <end position="304"/>
    </location>
</feature>
<name>A0A9Q1FMW5_SYNKA</name>
<feature type="compositionally biased region" description="Low complexity" evidence="1">
    <location>
        <begin position="501"/>
        <end position="511"/>
    </location>
</feature>
<evidence type="ECO:0000313" key="2">
    <source>
        <dbReference type="EMBL" id="KAJ8362833.1"/>
    </source>
</evidence>
<dbReference type="EMBL" id="JAINUF010000004">
    <property type="protein sequence ID" value="KAJ8362833.1"/>
    <property type="molecule type" value="Genomic_DNA"/>
</dbReference>